<evidence type="ECO:0000313" key="2">
    <source>
        <dbReference type="EMBL" id="GGP22254.1"/>
    </source>
</evidence>
<gene>
    <name evidence="2" type="ORF">GCM10007981_17580</name>
</gene>
<keyword evidence="1" id="KW-1133">Transmembrane helix</keyword>
<feature type="transmembrane region" description="Helical" evidence="1">
    <location>
        <begin position="6"/>
        <end position="28"/>
    </location>
</feature>
<comment type="caution">
    <text evidence="2">The sequence shown here is derived from an EMBL/GenBank/DDBJ whole genome shotgun (WGS) entry which is preliminary data.</text>
</comment>
<keyword evidence="1" id="KW-0472">Membrane</keyword>
<reference evidence="2" key="2">
    <citation type="submission" date="2020-09" db="EMBL/GenBank/DDBJ databases">
        <authorList>
            <person name="Sun Q."/>
            <person name="Ohkuma M."/>
        </authorList>
    </citation>
    <scope>NUCLEOTIDE SEQUENCE</scope>
    <source>
        <strain evidence="2">JCM 10088</strain>
    </source>
</reference>
<reference evidence="2" key="1">
    <citation type="journal article" date="2014" name="Int. J. Syst. Evol. Microbiol.">
        <title>Complete genome sequence of Corynebacterium casei LMG S-19264T (=DSM 44701T), isolated from a smear-ripened cheese.</title>
        <authorList>
            <consortium name="US DOE Joint Genome Institute (JGI-PGF)"/>
            <person name="Walter F."/>
            <person name="Albersmeier A."/>
            <person name="Kalinowski J."/>
            <person name="Ruckert C."/>
        </authorList>
    </citation>
    <scope>NUCLEOTIDE SEQUENCE</scope>
    <source>
        <strain evidence="2">JCM 10088</strain>
    </source>
</reference>
<dbReference type="RefSeq" id="WP_188597031.1">
    <property type="nucleotide sequence ID" value="NZ_BMNL01000004.1"/>
</dbReference>
<name>A0A830GXL9_9CREN</name>
<protein>
    <submittedName>
        <fullName evidence="2">Uncharacterized protein</fullName>
    </submittedName>
</protein>
<sequence>MSWRGGLLILLLVIVALMAYELLMGVVISRSLMMVGLMGIRSRGRGRRVQSVKELLRRT</sequence>
<dbReference type="Proteomes" id="UP000610960">
    <property type="component" value="Unassembled WGS sequence"/>
</dbReference>
<dbReference type="EMBL" id="BMNL01000004">
    <property type="protein sequence ID" value="GGP22254.1"/>
    <property type="molecule type" value="Genomic_DNA"/>
</dbReference>
<dbReference type="AlphaFoldDB" id="A0A830GXL9"/>
<keyword evidence="3" id="KW-1185">Reference proteome</keyword>
<keyword evidence="1" id="KW-0812">Transmembrane</keyword>
<evidence type="ECO:0000256" key="1">
    <source>
        <dbReference type="SAM" id="Phobius"/>
    </source>
</evidence>
<evidence type="ECO:0000313" key="3">
    <source>
        <dbReference type="Proteomes" id="UP000610960"/>
    </source>
</evidence>
<accession>A0A830GXL9</accession>
<organism evidence="2 3">
    <name type="scientific">Thermocladium modestius</name>
    <dbReference type="NCBI Taxonomy" id="62609"/>
    <lineage>
        <taxon>Archaea</taxon>
        <taxon>Thermoproteota</taxon>
        <taxon>Thermoprotei</taxon>
        <taxon>Thermoproteales</taxon>
        <taxon>Thermoproteaceae</taxon>
        <taxon>Thermocladium</taxon>
    </lineage>
</organism>
<proteinExistence type="predicted"/>